<dbReference type="InterPro" id="IPR029035">
    <property type="entry name" value="DHS-like_NAD/FAD-binding_dom"/>
</dbReference>
<reference evidence="3" key="1">
    <citation type="submission" date="2013-08" db="EMBL/GenBank/DDBJ databases">
        <authorList>
            <person name="Mendez C."/>
            <person name="Richter M."/>
            <person name="Ferrer M."/>
            <person name="Sanchez J."/>
        </authorList>
    </citation>
    <scope>NUCLEOTIDE SEQUENCE</scope>
</reference>
<feature type="non-terminal residue" evidence="3">
    <location>
        <position position="216"/>
    </location>
</feature>
<dbReference type="PANTHER" id="PTHR18968:SF13">
    <property type="entry name" value="ACETOLACTATE SYNTHASE CATALYTIC SUBUNIT, MITOCHONDRIAL"/>
    <property type="match status" value="1"/>
</dbReference>
<sequence>MVVDIDPNELLKLDGAIQLAYLGDVKTVIRNLLDAVERSEVKPWTDVDGWVDGCQKWRASYPVVTDEHRELGATISTYRFAEVLSEALSESDVLALGCSGLGIEIFILALRLHTGQRAIFNNALGEMGAGPPTALGACVGSGGRRTICVDGDGGLQLNVQELETIRRLKLPVKLFVLSNDGYASIRASQNRWFGRLAGADSSSGVTLPPLEGIATA</sequence>
<dbReference type="GO" id="GO:0003984">
    <property type="term" value="F:acetolactate synthase activity"/>
    <property type="evidence" value="ECO:0007669"/>
    <property type="project" value="TreeGrafter"/>
</dbReference>
<dbReference type="EMBL" id="AUZX01011533">
    <property type="protein sequence ID" value="EQD42937.1"/>
    <property type="molecule type" value="Genomic_DNA"/>
</dbReference>
<organism evidence="3">
    <name type="scientific">mine drainage metagenome</name>
    <dbReference type="NCBI Taxonomy" id="410659"/>
    <lineage>
        <taxon>unclassified sequences</taxon>
        <taxon>metagenomes</taxon>
        <taxon>ecological metagenomes</taxon>
    </lineage>
</organism>
<dbReference type="GO" id="GO:0030976">
    <property type="term" value="F:thiamine pyrophosphate binding"/>
    <property type="evidence" value="ECO:0007669"/>
    <property type="project" value="InterPro"/>
</dbReference>
<dbReference type="GO" id="GO:0050660">
    <property type="term" value="F:flavin adenine dinucleotide binding"/>
    <property type="evidence" value="ECO:0007669"/>
    <property type="project" value="TreeGrafter"/>
</dbReference>
<dbReference type="InterPro" id="IPR011766">
    <property type="entry name" value="TPP_enzyme_TPP-bd"/>
</dbReference>
<dbReference type="Gene3D" id="3.40.50.970">
    <property type="match status" value="1"/>
</dbReference>
<protein>
    <submittedName>
        <fullName evidence="3">Thiamine pyrophosphate protein domain protein TPP-binding protein</fullName>
    </submittedName>
</protein>
<dbReference type="GO" id="GO:0005948">
    <property type="term" value="C:acetolactate synthase complex"/>
    <property type="evidence" value="ECO:0007669"/>
    <property type="project" value="TreeGrafter"/>
</dbReference>
<dbReference type="InterPro" id="IPR045229">
    <property type="entry name" value="TPP_enz"/>
</dbReference>
<accession>T0ZF61</accession>
<gene>
    <name evidence="3" type="ORF">B1A_15715</name>
</gene>
<dbReference type="CDD" id="cd00568">
    <property type="entry name" value="TPP_enzymes"/>
    <property type="match status" value="1"/>
</dbReference>
<dbReference type="InterPro" id="IPR029061">
    <property type="entry name" value="THDP-binding"/>
</dbReference>
<evidence type="ECO:0000256" key="1">
    <source>
        <dbReference type="ARBA" id="ARBA00007812"/>
    </source>
</evidence>
<evidence type="ECO:0000259" key="2">
    <source>
        <dbReference type="Pfam" id="PF02775"/>
    </source>
</evidence>
<reference evidence="3" key="2">
    <citation type="journal article" date="2014" name="ISME J.">
        <title>Microbial stratification in low pH oxic and suboxic macroscopic growths along an acid mine drainage.</title>
        <authorList>
            <person name="Mendez-Garcia C."/>
            <person name="Mesa V."/>
            <person name="Sprenger R.R."/>
            <person name="Richter M."/>
            <person name="Diez M.S."/>
            <person name="Solano J."/>
            <person name="Bargiela R."/>
            <person name="Golyshina O.V."/>
            <person name="Manteca A."/>
            <person name="Ramos J.L."/>
            <person name="Gallego J.R."/>
            <person name="Llorente I."/>
            <person name="Martins Dos Santos V.A."/>
            <person name="Jensen O.N."/>
            <person name="Pelaez A.I."/>
            <person name="Sanchez J."/>
            <person name="Ferrer M."/>
        </authorList>
    </citation>
    <scope>NUCLEOTIDE SEQUENCE</scope>
</reference>
<dbReference type="Pfam" id="PF02775">
    <property type="entry name" value="TPP_enzyme_C"/>
    <property type="match status" value="1"/>
</dbReference>
<dbReference type="Gene3D" id="3.40.50.1220">
    <property type="entry name" value="TPP-binding domain"/>
    <property type="match status" value="1"/>
</dbReference>
<dbReference type="AlphaFoldDB" id="T0ZF61"/>
<comment type="similarity">
    <text evidence="1">Belongs to the TPP enzyme family.</text>
</comment>
<feature type="domain" description="Thiamine pyrophosphate enzyme TPP-binding" evidence="2">
    <location>
        <begin position="110"/>
        <end position="197"/>
    </location>
</feature>
<dbReference type="SUPFAM" id="SSF52467">
    <property type="entry name" value="DHS-like NAD/FAD-binding domain"/>
    <property type="match status" value="1"/>
</dbReference>
<comment type="caution">
    <text evidence="3">The sequence shown here is derived from an EMBL/GenBank/DDBJ whole genome shotgun (WGS) entry which is preliminary data.</text>
</comment>
<name>T0ZF61_9ZZZZ</name>
<dbReference type="PANTHER" id="PTHR18968">
    <property type="entry name" value="THIAMINE PYROPHOSPHATE ENZYMES"/>
    <property type="match status" value="1"/>
</dbReference>
<evidence type="ECO:0000313" key="3">
    <source>
        <dbReference type="EMBL" id="EQD42937.1"/>
    </source>
</evidence>
<dbReference type="GO" id="GO:0009099">
    <property type="term" value="P:L-valine biosynthetic process"/>
    <property type="evidence" value="ECO:0007669"/>
    <property type="project" value="TreeGrafter"/>
</dbReference>
<dbReference type="GO" id="GO:0009097">
    <property type="term" value="P:isoleucine biosynthetic process"/>
    <property type="evidence" value="ECO:0007669"/>
    <property type="project" value="TreeGrafter"/>
</dbReference>
<dbReference type="SUPFAM" id="SSF52518">
    <property type="entry name" value="Thiamin diphosphate-binding fold (THDP-binding)"/>
    <property type="match status" value="1"/>
</dbReference>
<proteinExistence type="inferred from homology"/>